<evidence type="ECO:0000313" key="4">
    <source>
        <dbReference type="EMBL" id="NSB17035.1"/>
    </source>
</evidence>
<feature type="signal peptide" evidence="1">
    <location>
        <begin position="1"/>
        <end position="26"/>
    </location>
</feature>
<gene>
    <name evidence="2" type="ORF">B0H41_003381</name>
    <name evidence="4" type="ORF">BCD95_005294</name>
    <name evidence="3" type="ORF">DFH45_001354</name>
</gene>
<evidence type="ECO:0000313" key="5">
    <source>
        <dbReference type="Proteomes" id="UP000822184"/>
    </source>
</evidence>
<comment type="caution">
    <text evidence="4">The sequence shown here is derived from an EMBL/GenBank/DDBJ whole genome shotgun (WGS) entry which is preliminary data.</text>
</comment>
<accession>A0A1S8NTY0</accession>
<evidence type="ECO:0000256" key="1">
    <source>
        <dbReference type="SAM" id="SignalP"/>
    </source>
</evidence>
<dbReference type="Proteomes" id="UP001193748">
    <property type="component" value="Unassembled WGS sequence"/>
</dbReference>
<reference evidence="2" key="3">
    <citation type="journal article" date="2022" name="Nat. Biotechnol.">
        <title>Carbon-negative production of acetone and isopropanol by gas fermentation at industrial pilot scale.</title>
        <authorList>
            <person name="Liew F.E."/>
            <person name="Nogle R."/>
            <person name="Abdalla T."/>
            <person name="Rasor B.J."/>
            <person name="Canter C."/>
            <person name="Jensen R.O."/>
            <person name="Wang L."/>
            <person name="Strutz J."/>
            <person name="Chirania P."/>
            <person name="De Tissera S."/>
            <person name="Mueller A.P."/>
            <person name="Ruan Z."/>
            <person name="Gao A."/>
            <person name="Tran L."/>
            <person name="Engle N.L."/>
            <person name="Bromley J.C."/>
            <person name="Daniell J."/>
            <person name="Conrado R."/>
            <person name="Tschaplinski T.J."/>
            <person name="Giannone R.J."/>
            <person name="Hettich R.L."/>
            <person name="Karim A.S."/>
            <person name="Simpson S.D."/>
            <person name="Brown S.D."/>
            <person name="Leang C."/>
            <person name="Jewett M.C."/>
            <person name="Kopke M."/>
        </authorList>
    </citation>
    <scope>NUCLEOTIDE SEQUENCE</scope>
    <source>
        <strain evidence="2">DJ080</strain>
    </source>
</reference>
<feature type="chain" id="PRO_5014274768" description="Cyclic lactone autoinducer peptide" evidence="1">
    <location>
        <begin position="27"/>
        <end position="42"/>
    </location>
</feature>
<protein>
    <recommendedName>
        <fullName evidence="6">Cyclic lactone autoinducer peptide</fullName>
    </recommendedName>
</protein>
<name>A0A1S8NTY0_CLOBE</name>
<dbReference type="EMBL" id="JABSWW010000001">
    <property type="protein sequence ID" value="NRT89702.1"/>
    <property type="molecule type" value="Genomic_DNA"/>
</dbReference>
<organism evidence="4 5">
    <name type="scientific">Clostridium beijerinckii</name>
    <name type="common">Clostridium MP</name>
    <dbReference type="NCBI Taxonomy" id="1520"/>
    <lineage>
        <taxon>Bacteria</taxon>
        <taxon>Bacillati</taxon>
        <taxon>Bacillota</taxon>
        <taxon>Clostridia</taxon>
        <taxon>Eubacteriales</taxon>
        <taxon>Clostridiaceae</taxon>
        <taxon>Clostridium</taxon>
    </lineage>
</organism>
<dbReference type="RefSeq" id="WP_017212455.1">
    <property type="nucleotide sequence ID" value="NZ_BKAK01000100.1"/>
</dbReference>
<reference evidence="2" key="1">
    <citation type="submission" date="2020-05" db="EMBL/GenBank/DDBJ databases">
        <authorList>
            <person name="Brown S."/>
            <person name="Huntemann M."/>
            <person name="Clum A."/>
            <person name="Spunde A."/>
            <person name="Palaniappan K."/>
            <person name="Ritter S."/>
            <person name="Mikhailova N."/>
            <person name="Chen I.-M."/>
            <person name="Stamatis D."/>
            <person name="Reddy T."/>
            <person name="O'Malley R."/>
            <person name="Daum C."/>
            <person name="Shapiro N."/>
            <person name="Ivanova N."/>
            <person name="Kyrpides N."/>
            <person name="Woyke T."/>
        </authorList>
    </citation>
    <scope>NUCLEOTIDE SEQUENCE</scope>
    <source>
        <strain evidence="2">DJ080</strain>
    </source>
</reference>
<proteinExistence type="predicted"/>
<reference evidence="4" key="2">
    <citation type="submission" date="2020-06" db="EMBL/GenBank/DDBJ databases">
        <title>Genomic insights into acetone-butanol-ethanol (ABE) fermentation by sequencing solventogenic clostridia strains.</title>
        <authorList>
            <person name="Brown S."/>
        </authorList>
    </citation>
    <scope>NUCLEOTIDE SEQUENCE</scope>
    <source>
        <strain evidence="4">DJ123</strain>
        <strain evidence="3">DJ126</strain>
    </source>
</reference>
<evidence type="ECO:0000313" key="3">
    <source>
        <dbReference type="EMBL" id="NRV08391.1"/>
    </source>
</evidence>
<evidence type="ECO:0000313" key="2">
    <source>
        <dbReference type="EMBL" id="NRT89702.1"/>
    </source>
</evidence>
<dbReference type="Proteomes" id="UP000822184">
    <property type="component" value="Unassembled WGS sequence"/>
</dbReference>
<dbReference type="EMBL" id="JABTDW010000001">
    <property type="protein sequence ID" value="NSB17035.1"/>
    <property type="molecule type" value="Genomic_DNA"/>
</dbReference>
<dbReference type="AlphaFoldDB" id="A0A1S8NTY0"/>
<dbReference type="EMBL" id="JABSXK010000001">
    <property type="protein sequence ID" value="NRV08391.1"/>
    <property type="molecule type" value="Genomic_DNA"/>
</dbReference>
<dbReference type="GeneID" id="79396727"/>
<keyword evidence="1" id="KW-0732">Signal</keyword>
<sequence length="42" mass="4595">MKIKNLLGKVLMMLSLSMIIFAPASAATAGIEEMPESMKKLR</sequence>
<dbReference type="Proteomes" id="UP000821656">
    <property type="component" value="Unassembled WGS sequence"/>
</dbReference>
<evidence type="ECO:0008006" key="6">
    <source>
        <dbReference type="Google" id="ProtNLM"/>
    </source>
</evidence>